<evidence type="ECO:0000256" key="1">
    <source>
        <dbReference type="SAM" id="MobiDB-lite"/>
    </source>
</evidence>
<sequence>MKAYISQTPLIHALKNNNHLRSIQKNPYRFSVRESIEQRKSKSVDREVDSGSNRRRSRRKNGAIRATAFPETKAGEIGVVRATVPRKQKLAIAV</sequence>
<dbReference type="AlphaFoldDB" id="A0A8S9HTF5"/>
<reference evidence="2" key="1">
    <citation type="submission" date="2019-12" db="EMBL/GenBank/DDBJ databases">
        <title>Genome sequencing and annotation of Brassica cretica.</title>
        <authorList>
            <person name="Studholme D.J."/>
            <person name="Sarris P.F."/>
        </authorList>
    </citation>
    <scope>NUCLEOTIDE SEQUENCE</scope>
    <source>
        <strain evidence="2">PFS-102/07</strain>
        <tissue evidence="2">Leaf</tissue>
    </source>
</reference>
<gene>
    <name evidence="2" type="ORF">F2Q70_00016314</name>
</gene>
<feature type="region of interest" description="Disordered" evidence="1">
    <location>
        <begin position="31"/>
        <end position="63"/>
    </location>
</feature>
<evidence type="ECO:0000313" key="2">
    <source>
        <dbReference type="EMBL" id="KAF2561555.1"/>
    </source>
</evidence>
<comment type="caution">
    <text evidence="2">The sequence shown here is derived from an EMBL/GenBank/DDBJ whole genome shotgun (WGS) entry which is preliminary data.</text>
</comment>
<accession>A0A8S9HTF5</accession>
<feature type="compositionally biased region" description="Basic and acidic residues" evidence="1">
    <location>
        <begin position="31"/>
        <end position="49"/>
    </location>
</feature>
<name>A0A8S9HTF5_BRACR</name>
<proteinExistence type="predicted"/>
<organism evidence="2">
    <name type="scientific">Brassica cretica</name>
    <name type="common">Mustard</name>
    <dbReference type="NCBI Taxonomy" id="69181"/>
    <lineage>
        <taxon>Eukaryota</taxon>
        <taxon>Viridiplantae</taxon>
        <taxon>Streptophyta</taxon>
        <taxon>Embryophyta</taxon>
        <taxon>Tracheophyta</taxon>
        <taxon>Spermatophyta</taxon>
        <taxon>Magnoliopsida</taxon>
        <taxon>eudicotyledons</taxon>
        <taxon>Gunneridae</taxon>
        <taxon>Pentapetalae</taxon>
        <taxon>rosids</taxon>
        <taxon>malvids</taxon>
        <taxon>Brassicales</taxon>
        <taxon>Brassicaceae</taxon>
        <taxon>Brassiceae</taxon>
        <taxon>Brassica</taxon>
    </lineage>
</organism>
<protein>
    <submittedName>
        <fullName evidence="2">Uncharacterized protein</fullName>
    </submittedName>
</protein>
<feature type="compositionally biased region" description="Basic residues" evidence="1">
    <location>
        <begin position="53"/>
        <end position="62"/>
    </location>
</feature>
<dbReference type="EMBL" id="QGKY02001250">
    <property type="protein sequence ID" value="KAF2561555.1"/>
    <property type="molecule type" value="Genomic_DNA"/>
</dbReference>